<sequence>MSQMELKRSASSPSNLTNPKKRAATPAEDSDSPLAQLYSDVGILTLVKEVKLFPKLVGKGKKFLISLKGLVKSATEESAKIINDEARKVWKFEYSLPLACACTIDKEPSLSDKLIHYSKDAAPAERMDSMMKDEALTFILGDNVLGLKQSDAFIRGFLIILIAYWNMKDILEKTKLGIYGRIRPPAYIPRVNKKHEIIEYEIHHVEDFQNLREVLESKYGSSDPGLAASLFEQRALIQDVGILTLVKEVKLFPKLIGKGKKFLISLKGLVKSSTEESANIVYDEARKLWKFEYSLPLACACTIDKEPSLSDKLIHYSKDAAPAERMDSMMKDEALTFILGDNVLGLKQSDTFIRGFLIILIAYWNMKDILEKTKLAIYGRIRPPAYVPRVDKKHEIIEYEIDHVEDFQNLREVLESKYGSSDPGLAASLFEQISKFQVNGMYLHTMRTWKRAMIKIGLFSEGSNPPHPSKSFVFRALP</sequence>
<dbReference type="Proteomes" id="UP001632038">
    <property type="component" value="Unassembled WGS sequence"/>
</dbReference>
<feature type="region of interest" description="Disordered" evidence="1">
    <location>
        <begin position="1"/>
        <end position="31"/>
    </location>
</feature>
<keyword evidence="3" id="KW-1185">Reference proteome</keyword>
<feature type="compositionally biased region" description="Polar residues" evidence="1">
    <location>
        <begin position="9"/>
        <end position="18"/>
    </location>
</feature>
<proteinExistence type="predicted"/>
<organism evidence="2 3">
    <name type="scientific">Castilleja foliolosa</name>
    <dbReference type="NCBI Taxonomy" id="1961234"/>
    <lineage>
        <taxon>Eukaryota</taxon>
        <taxon>Viridiplantae</taxon>
        <taxon>Streptophyta</taxon>
        <taxon>Embryophyta</taxon>
        <taxon>Tracheophyta</taxon>
        <taxon>Spermatophyta</taxon>
        <taxon>Magnoliopsida</taxon>
        <taxon>eudicotyledons</taxon>
        <taxon>Gunneridae</taxon>
        <taxon>Pentapetalae</taxon>
        <taxon>asterids</taxon>
        <taxon>lamiids</taxon>
        <taxon>Lamiales</taxon>
        <taxon>Orobanchaceae</taxon>
        <taxon>Pedicularideae</taxon>
        <taxon>Castillejinae</taxon>
        <taxon>Castilleja</taxon>
    </lineage>
</organism>
<dbReference type="EMBL" id="JAVIJP010000087">
    <property type="protein sequence ID" value="KAL3616680.1"/>
    <property type="molecule type" value="Genomic_DNA"/>
</dbReference>
<evidence type="ECO:0000256" key="1">
    <source>
        <dbReference type="SAM" id="MobiDB-lite"/>
    </source>
</evidence>
<gene>
    <name evidence="2" type="ORF">CASFOL_039074</name>
</gene>
<accession>A0ABD3BGZ9</accession>
<dbReference type="AlphaFoldDB" id="A0ABD3BGZ9"/>
<name>A0ABD3BGZ9_9LAMI</name>
<reference evidence="3" key="1">
    <citation type="journal article" date="2024" name="IScience">
        <title>Strigolactones Initiate the Formation of Haustorium-like Structures in Castilleja.</title>
        <authorList>
            <person name="Buerger M."/>
            <person name="Peterson D."/>
            <person name="Chory J."/>
        </authorList>
    </citation>
    <scope>NUCLEOTIDE SEQUENCE [LARGE SCALE GENOMIC DNA]</scope>
</reference>
<evidence type="ECO:0000313" key="3">
    <source>
        <dbReference type="Proteomes" id="UP001632038"/>
    </source>
</evidence>
<protein>
    <submittedName>
        <fullName evidence="2">Uncharacterized protein</fullName>
    </submittedName>
</protein>
<evidence type="ECO:0000313" key="2">
    <source>
        <dbReference type="EMBL" id="KAL3616680.1"/>
    </source>
</evidence>
<comment type="caution">
    <text evidence="2">The sequence shown here is derived from an EMBL/GenBank/DDBJ whole genome shotgun (WGS) entry which is preliminary data.</text>
</comment>